<evidence type="ECO:0000256" key="1">
    <source>
        <dbReference type="ARBA" id="ARBA00004236"/>
    </source>
</evidence>
<evidence type="ECO:0000256" key="4">
    <source>
        <dbReference type="ARBA" id="ARBA00022475"/>
    </source>
</evidence>
<reference evidence="18 19" key="1">
    <citation type="submission" date="2019-03" db="EMBL/GenBank/DDBJ databases">
        <title>Genomic Encyclopedia of Type Strains, Phase IV (KMG-IV): sequencing the most valuable type-strain genomes for metagenomic binning, comparative biology and taxonomic classification.</title>
        <authorList>
            <person name="Goeker M."/>
        </authorList>
    </citation>
    <scope>NUCLEOTIDE SEQUENCE [LARGE SCALE GENOMIC DNA]</scope>
    <source>
        <strain evidence="18 19">DSM 29481</strain>
    </source>
</reference>
<evidence type="ECO:0000313" key="19">
    <source>
        <dbReference type="Proteomes" id="UP000295773"/>
    </source>
</evidence>
<evidence type="ECO:0000256" key="11">
    <source>
        <dbReference type="ARBA" id="ARBA00022984"/>
    </source>
</evidence>
<dbReference type="GO" id="GO:0030288">
    <property type="term" value="C:outer membrane-bounded periplasmic space"/>
    <property type="evidence" value="ECO:0007669"/>
    <property type="project" value="TreeGrafter"/>
</dbReference>
<evidence type="ECO:0000256" key="6">
    <source>
        <dbReference type="ARBA" id="ARBA00022670"/>
    </source>
</evidence>
<sequence length="230" mass="26445">MKRIIKKLISIFLLLLLIMSILFIGIGYVNYVKAIDDVSIADKVAEIRKRPHYVTFDKINENLFTATVAIEDRRFYEHHGVEYRSMLRAAVTNVFAHGIVGGGSTITQQLAKNLYFDYQPSYLRKVSEIFVAYDLEKKLSKKEILELYVNVINYGDNHIGIYEAAHGYFHKEPSELTIDEATLLAGLPQSPSNYQLSNHYKEARLRQKQVLEAMVDTDVLTSHEMQQLLQ</sequence>
<protein>
    <submittedName>
        <fullName evidence="18">Transglycosylase</fullName>
    </submittedName>
</protein>
<keyword evidence="8" id="KW-0808">Transferase</keyword>
<dbReference type="SUPFAM" id="SSF53955">
    <property type="entry name" value="Lysozyme-like"/>
    <property type="match status" value="1"/>
</dbReference>
<keyword evidence="11" id="KW-0573">Peptidoglycan synthesis</keyword>
<keyword evidence="19" id="KW-1185">Reference proteome</keyword>
<evidence type="ECO:0000256" key="16">
    <source>
        <dbReference type="ARBA" id="ARBA00049902"/>
    </source>
</evidence>
<comment type="similarity">
    <text evidence="2">In the C-terminal section; belongs to the transpeptidase family.</text>
</comment>
<dbReference type="PANTHER" id="PTHR32282">
    <property type="entry name" value="BINDING PROTEIN TRANSPEPTIDASE, PUTATIVE-RELATED"/>
    <property type="match status" value="1"/>
</dbReference>
<comment type="catalytic activity">
    <reaction evidence="15">
        <text>Preferential cleavage: (Ac)2-L-Lys-D-Ala-|-D-Ala. Also transpeptidation of peptidyl-alanyl moieties that are N-acyl substituents of D-alanine.</text>
        <dbReference type="EC" id="3.4.16.4"/>
    </reaction>
</comment>
<accession>A0A4R3T9F8</accession>
<evidence type="ECO:0000256" key="5">
    <source>
        <dbReference type="ARBA" id="ARBA00022645"/>
    </source>
</evidence>
<dbReference type="InterPro" id="IPR023346">
    <property type="entry name" value="Lysozyme-like_dom_sf"/>
</dbReference>
<comment type="caution">
    <text evidence="18">The sequence shown here is derived from an EMBL/GenBank/DDBJ whole genome shotgun (WGS) entry which is preliminary data.</text>
</comment>
<evidence type="ECO:0000256" key="13">
    <source>
        <dbReference type="ARBA" id="ARBA00023268"/>
    </source>
</evidence>
<evidence type="ECO:0000313" key="18">
    <source>
        <dbReference type="EMBL" id="TCU57759.1"/>
    </source>
</evidence>
<dbReference type="InterPro" id="IPR050396">
    <property type="entry name" value="Glycosyltr_51/Transpeptidase"/>
</dbReference>
<comment type="catalytic activity">
    <reaction evidence="16">
        <text>[GlcNAc-(1-&gt;4)-Mur2Ac(oyl-L-Ala-gamma-D-Glu-L-Lys-D-Ala-D-Ala)](n)-di-trans,octa-cis-undecaprenyl diphosphate + beta-D-GlcNAc-(1-&gt;4)-Mur2Ac(oyl-L-Ala-gamma-D-Glu-L-Lys-D-Ala-D-Ala)-di-trans,octa-cis-undecaprenyl diphosphate = [GlcNAc-(1-&gt;4)-Mur2Ac(oyl-L-Ala-gamma-D-Glu-L-Lys-D-Ala-D-Ala)](n+1)-di-trans,octa-cis-undecaprenyl diphosphate + di-trans,octa-cis-undecaprenyl diphosphate + H(+)</text>
        <dbReference type="Rhea" id="RHEA:23708"/>
        <dbReference type="Rhea" id="RHEA-COMP:9602"/>
        <dbReference type="Rhea" id="RHEA-COMP:9603"/>
        <dbReference type="ChEBI" id="CHEBI:15378"/>
        <dbReference type="ChEBI" id="CHEBI:58405"/>
        <dbReference type="ChEBI" id="CHEBI:60033"/>
        <dbReference type="ChEBI" id="CHEBI:78435"/>
        <dbReference type="EC" id="2.4.99.28"/>
    </reaction>
</comment>
<keyword evidence="14" id="KW-0961">Cell wall biogenesis/degradation</keyword>
<evidence type="ECO:0000256" key="3">
    <source>
        <dbReference type="ARBA" id="ARBA00007739"/>
    </source>
</evidence>
<keyword evidence="10" id="KW-0133">Cell shape</keyword>
<dbReference type="GO" id="GO:0009002">
    <property type="term" value="F:serine-type D-Ala-D-Ala carboxypeptidase activity"/>
    <property type="evidence" value="ECO:0007669"/>
    <property type="project" value="UniProtKB-EC"/>
</dbReference>
<comment type="subcellular location">
    <subcellularLocation>
        <location evidence="1">Cell membrane</location>
    </subcellularLocation>
</comment>
<evidence type="ECO:0000256" key="9">
    <source>
        <dbReference type="ARBA" id="ARBA00022801"/>
    </source>
</evidence>
<organism evidence="18 19">
    <name type="scientific">Longicatena caecimuris</name>
    <dbReference type="NCBI Taxonomy" id="1796635"/>
    <lineage>
        <taxon>Bacteria</taxon>
        <taxon>Bacillati</taxon>
        <taxon>Bacillota</taxon>
        <taxon>Erysipelotrichia</taxon>
        <taxon>Erysipelotrichales</taxon>
        <taxon>Erysipelotrichaceae</taxon>
        <taxon>Longicatena</taxon>
    </lineage>
</organism>
<proteinExistence type="inferred from homology"/>
<dbReference type="PANTHER" id="PTHR32282:SF11">
    <property type="entry name" value="PENICILLIN-BINDING PROTEIN 1B"/>
    <property type="match status" value="1"/>
</dbReference>
<dbReference type="GO" id="GO:0008955">
    <property type="term" value="F:peptidoglycan glycosyltransferase activity"/>
    <property type="evidence" value="ECO:0007669"/>
    <property type="project" value="UniProtKB-EC"/>
</dbReference>
<evidence type="ECO:0000256" key="7">
    <source>
        <dbReference type="ARBA" id="ARBA00022676"/>
    </source>
</evidence>
<keyword evidence="9" id="KW-0378">Hydrolase</keyword>
<dbReference type="GO" id="GO:0006508">
    <property type="term" value="P:proteolysis"/>
    <property type="evidence" value="ECO:0007669"/>
    <property type="project" value="UniProtKB-KW"/>
</dbReference>
<keyword evidence="12" id="KW-0472">Membrane</keyword>
<dbReference type="GO" id="GO:0008360">
    <property type="term" value="P:regulation of cell shape"/>
    <property type="evidence" value="ECO:0007669"/>
    <property type="project" value="UniProtKB-KW"/>
</dbReference>
<dbReference type="GO" id="GO:0071555">
    <property type="term" value="P:cell wall organization"/>
    <property type="evidence" value="ECO:0007669"/>
    <property type="project" value="UniProtKB-KW"/>
</dbReference>
<evidence type="ECO:0000256" key="8">
    <source>
        <dbReference type="ARBA" id="ARBA00022679"/>
    </source>
</evidence>
<dbReference type="Gene3D" id="1.10.3810.10">
    <property type="entry name" value="Biosynthetic peptidoglycan transglycosylase-like"/>
    <property type="match status" value="1"/>
</dbReference>
<feature type="domain" description="Glycosyl transferase family 51" evidence="17">
    <location>
        <begin position="47"/>
        <end position="214"/>
    </location>
</feature>
<name>A0A4R3T9F8_9FIRM</name>
<evidence type="ECO:0000259" key="17">
    <source>
        <dbReference type="Pfam" id="PF00912"/>
    </source>
</evidence>
<dbReference type="Proteomes" id="UP000295773">
    <property type="component" value="Unassembled WGS sequence"/>
</dbReference>
<evidence type="ECO:0000256" key="14">
    <source>
        <dbReference type="ARBA" id="ARBA00023316"/>
    </source>
</evidence>
<dbReference type="InterPro" id="IPR001264">
    <property type="entry name" value="Glyco_trans_51"/>
</dbReference>
<dbReference type="EMBL" id="SMBP01000016">
    <property type="protein sequence ID" value="TCU57759.1"/>
    <property type="molecule type" value="Genomic_DNA"/>
</dbReference>
<keyword evidence="13" id="KW-0511">Multifunctional enzyme</keyword>
<dbReference type="GO" id="GO:0009252">
    <property type="term" value="P:peptidoglycan biosynthetic process"/>
    <property type="evidence" value="ECO:0007669"/>
    <property type="project" value="UniProtKB-KW"/>
</dbReference>
<keyword evidence="5" id="KW-0121">Carboxypeptidase</keyword>
<gene>
    <name evidence="18" type="ORF">EDD61_11673</name>
</gene>
<dbReference type="RefSeq" id="WP_117547380.1">
    <property type="nucleotide sequence ID" value="NZ_JANKBG010000015.1"/>
</dbReference>
<dbReference type="GO" id="GO:0005886">
    <property type="term" value="C:plasma membrane"/>
    <property type="evidence" value="ECO:0007669"/>
    <property type="project" value="UniProtKB-SubCell"/>
</dbReference>
<evidence type="ECO:0000256" key="12">
    <source>
        <dbReference type="ARBA" id="ARBA00023136"/>
    </source>
</evidence>
<comment type="similarity">
    <text evidence="3">In the N-terminal section; belongs to the glycosyltransferase 51 family.</text>
</comment>
<evidence type="ECO:0000256" key="10">
    <source>
        <dbReference type="ARBA" id="ARBA00022960"/>
    </source>
</evidence>
<dbReference type="InterPro" id="IPR036950">
    <property type="entry name" value="PBP_transglycosylase"/>
</dbReference>
<evidence type="ECO:0000256" key="15">
    <source>
        <dbReference type="ARBA" id="ARBA00034000"/>
    </source>
</evidence>
<keyword evidence="6" id="KW-0645">Protease</keyword>
<dbReference type="Pfam" id="PF00912">
    <property type="entry name" value="Transgly"/>
    <property type="match status" value="1"/>
</dbReference>
<keyword evidence="4" id="KW-1003">Cell membrane</keyword>
<dbReference type="FunFam" id="1.10.3810.10:FF:000001">
    <property type="entry name" value="Penicillin-binding protein 1A"/>
    <property type="match status" value="1"/>
</dbReference>
<dbReference type="AlphaFoldDB" id="A0A4R3T9F8"/>
<evidence type="ECO:0000256" key="2">
    <source>
        <dbReference type="ARBA" id="ARBA00007090"/>
    </source>
</evidence>
<keyword evidence="7" id="KW-0328">Glycosyltransferase</keyword>